<gene>
    <name evidence="2" type="ORF">UY3_15711</name>
</gene>
<reference evidence="3" key="1">
    <citation type="journal article" date="2013" name="Nat. Genet.">
        <title>The draft genomes of soft-shell turtle and green sea turtle yield insights into the development and evolution of the turtle-specific body plan.</title>
        <authorList>
            <person name="Wang Z."/>
            <person name="Pascual-Anaya J."/>
            <person name="Zadissa A."/>
            <person name="Li W."/>
            <person name="Niimura Y."/>
            <person name="Huang Z."/>
            <person name="Li C."/>
            <person name="White S."/>
            <person name="Xiong Z."/>
            <person name="Fang D."/>
            <person name="Wang B."/>
            <person name="Ming Y."/>
            <person name="Chen Y."/>
            <person name="Zheng Y."/>
            <person name="Kuraku S."/>
            <person name="Pignatelli M."/>
            <person name="Herrero J."/>
            <person name="Beal K."/>
            <person name="Nozawa M."/>
            <person name="Li Q."/>
            <person name="Wang J."/>
            <person name="Zhang H."/>
            <person name="Yu L."/>
            <person name="Shigenobu S."/>
            <person name="Wang J."/>
            <person name="Liu J."/>
            <person name="Flicek P."/>
            <person name="Searle S."/>
            <person name="Wang J."/>
            <person name="Kuratani S."/>
            <person name="Yin Y."/>
            <person name="Aken B."/>
            <person name="Zhang G."/>
            <person name="Irie N."/>
        </authorList>
    </citation>
    <scope>NUCLEOTIDE SEQUENCE [LARGE SCALE GENOMIC DNA]</scope>
</reference>
<evidence type="ECO:0000256" key="1">
    <source>
        <dbReference type="SAM" id="MobiDB-lite"/>
    </source>
</evidence>
<evidence type="ECO:0000313" key="2">
    <source>
        <dbReference type="EMBL" id="EMP27201.1"/>
    </source>
</evidence>
<evidence type="ECO:0000313" key="3">
    <source>
        <dbReference type="Proteomes" id="UP000031443"/>
    </source>
</evidence>
<sequence length="154" mass="17109">MKANELGQACHKAREPNNRSGAKQQTYCFDSELHALLGIDPTPTLQITTDTSEEPKTETAALNSKEVKKKEGDTTWECSHAMSQDLFKTPPQSSHPPVKHGMSLMNKHGLQHFQKPSQTGVSAAVKEFWLSFEGPTQQKKPISVYQLLHKPQSA</sequence>
<dbReference type="EMBL" id="KB572888">
    <property type="protein sequence ID" value="EMP27201.1"/>
    <property type="molecule type" value="Genomic_DNA"/>
</dbReference>
<proteinExistence type="predicted"/>
<feature type="region of interest" description="Disordered" evidence="1">
    <location>
        <begin position="1"/>
        <end position="23"/>
    </location>
</feature>
<organism evidence="2 3">
    <name type="scientific">Chelonia mydas</name>
    <name type="common">Green sea-turtle</name>
    <name type="synonym">Chelonia agassizi</name>
    <dbReference type="NCBI Taxonomy" id="8469"/>
    <lineage>
        <taxon>Eukaryota</taxon>
        <taxon>Metazoa</taxon>
        <taxon>Chordata</taxon>
        <taxon>Craniata</taxon>
        <taxon>Vertebrata</taxon>
        <taxon>Euteleostomi</taxon>
        <taxon>Archelosauria</taxon>
        <taxon>Testudinata</taxon>
        <taxon>Testudines</taxon>
        <taxon>Cryptodira</taxon>
        <taxon>Durocryptodira</taxon>
        <taxon>Americhelydia</taxon>
        <taxon>Chelonioidea</taxon>
        <taxon>Cheloniidae</taxon>
        <taxon>Chelonia</taxon>
    </lineage>
</organism>
<keyword evidence="3" id="KW-1185">Reference proteome</keyword>
<protein>
    <submittedName>
        <fullName evidence="2">Uncharacterized protein</fullName>
    </submittedName>
</protein>
<accession>M7APL0</accession>
<name>M7APL0_CHEMY</name>
<dbReference type="AlphaFoldDB" id="M7APL0"/>
<dbReference type="Proteomes" id="UP000031443">
    <property type="component" value="Unassembled WGS sequence"/>
</dbReference>
<feature type="region of interest" description="Disordered" evidence="1">
    <location>
        <begin position="44"/>
        <end position="103"/>
    </location>
</feature>